<sequence length="125" mass="13314">MSEGESKQVPSSGSDSKPESASSGPGMTSVSASVTSAAPPEEEEEEEEESEDESEILEESPCGRWQKRREELQAMPLGLSLPALGTSPSPAFLEPLQGLEGALRSPRSLLFSRLNQPNSLSLRSP</sequence>
<name>A0ABC9WIV3_GRUJA</name>
<dbReference type="AlphaFoldDB" id="A0ABC9WIV3"/>
<proteinExistence type="predicted"/>
<evidence type="ECO:0000313" key="3">
    <source>
        <dbReference type="Proteomes" id="UP001623348"/>
    </source>
</evidence>
<gene>
    <name evidence="2" type="ORF">GRJ2_000984400</name>
</gene>
<reference evidence="2 3" key="1">
    <citation type="submission" date="2024-06" db="EMBL/GenBank/DDBJ databases">
        <title>The draft genome of Grus japonensis, version 3.</title>
        <authorList>
            <person name="Nabeshima K."/>
            <person name="Suzuki S."/>
            <person name="Onuma M."/>
        </authorList>
    </citation>
    <scope>NUCLEOTIDE SEQUENCE [LARGE SCALE GENOMIC DNA]</scope>
    <source>
        <strain evidence="2 3">451A</strain>
    </source>
</reference>
<protein>
    <submittedName>
        <fullName evidence="2">Nuclear receptor-binding protein</fullName>
    </submittedName>
</protein>
<keyword evidence="2" id="KW-0675">Receptor</keyword>
<dbReference type="Proteomes" id="UP001623348">
    <property type="component" value="Unassembled WGS sequence"/>
</dbReference>
<keyword evidence="3" id="KW-1185">Reference proteome</keyword>
<feature type="compositionally biased region" description="Polar residues" evidence="1">
    <location>
        <begin position="8"/>
        <end position="26"/>
    </location>
</feature>
<feature type="region of interest" description="Disordered" evidence="1">
    <location>
        <begin position="1"/>
        <end position="69"/>
    </location>
</feature>
<accession>A0ABC9WIV3</accession>
<dbReference type="EMBL" id="BAAFJT010000003">
    <property type="protein sequence ID" value="GAB0185191.1"/>
    <property type="molecule type" value="Genomic_DNA"/>
</dbReference>
<comment type="caution">
    <text evidence="2">The sequence shown here is derived from an EMBL/GenBank/DDBJ whole genome shotgun (WGS) entry which is preliminary data.</text>
</comment>
<evidence type="ECO:0000256" key="1">
    <source>
        <dbReference type="SAM" id="MobiDB-lite"/>
    </source>
</evidence>
<feature type="compositionally biased region" description="Acidic residues" evidence="1">
    <location>
        <begin position="40"/>
        <end position="58"/>
    </location>
</feature>
<feature type="compositionally biased region" description="Low complexity" evidence="1">
    <location>
        <begin position="28"/>
        <end position="38"/>
    </location>
</feature>
<evidence type="ECO:0000313" key="2">
    <source>
        <dbReference type="EMBL" id="GAB0185191.1"/>
    </source>
</evidence>
<organism evidence="2 3">
    <name type="scientific">Grus japonensis</name>
    <name type="common">Japanese crane</name>
    <name type="synonym">Red-crowned crane</name>
    <dbReference type="NCBI Taxonomy" id="30415"/>
    <lineage>
        <taxon>Eukaryota</taxon>
        <taxon>Metazoa</taxon>
        <taxon>Chordata</taxon>
        <taxon>Craniata</taxon>
        <taxon>Vertebrata</taxon>
        <taxon>Euteleostomi</taxon>
        <taxon>Archelosauria</taxon>
        <taxon>Archosauria</taxon>
        <taxon>Dinosauria</taxon>
        <taxon>Saurischia</taxon>
        <taxon>Theropoda</taxon>
        <taxon>Coelurosauria</taxon>
        <taxon>Aves</taxon>
        <taxon>Neognathae</taxon>
        <taxon>Neoaves</taxon>
        <taxon>Gruiformes</taxon>
        <taxon>Gruidae</taxon>
        <taxon>Grus</taxon>
    </lineage>
</organism>